<sequence length="332" mass="37663">MMPVLYREVTQSRTTKFVVGPGKAIFHVHQGILNHYRLFLEDRDMNVVRLSTAYADTFSRFIELLYTGDYATAEPRVAVVEIPDDESVVSISDETPPSSHGGEVLECEEVAPEPLREEPVVQPGWGWDSFDVSAKKKKKKEKKSRSNDDFMVQEAVEPIPEPPPAPAPGIFSPFKSSKTKPDPWQDFIQMPCGKRTASEKPQISAEHTKTSAHLDYSPVFLCHARLHTLTKQYDLEGLQKLSLYKLHQTLVHFELIRERVSDVTALLGYAYCHETSDDDEEVENKTELQKMVISYVCCKINEIKDDEIFRSVMAGRNNASLDLLGQMMKRLG</sequence>
<dbReference type="OrthoDB" id="9997739at2759"/>
<comment type="caution">
    <text evidence="1">The sequence shown here is derived from an EMBL/GenBank/DDBJ whole genome shotgun (WGS) entry which is preliminary data.</text>
</comment>
<dbReference type="AlphaFoldDB" id="A0A8H6RN86"/>
<proteinExistence type="predicted"/>
<evidence type="ECO:0000313" key="2">
    <source>
        <dbReference type="Proteomes" id="UP000660729"/>
    </source>
</evidence>
<keyword evidence="2" id="KW-1185">Reference proteome</keyword>
<gene>
    <name evidence="1" type="ORF">HII31_05432</name>
</gene>
<evidence type="ECO:0000313" key="1">
    <source>
        <dbReference type="EMBL" id="KAF7193206.1"/>
    </source>
</evidence>
<evidence type="ECO:0008006" key="3">
    <source>
        <dbReference type="Google" id="ProtNLM"/>
    </source>
</evidence>
<organism evidence="1 2">
    <name type="scientific">Pseudocercospora fuligena</name>
    <dbReference type="NCBI Taxonomy" id="685502"/>
    <lineage>
        <taxon>Eukaryota</taxon>
        <taxon>Fungi</taxon>
        <taxon>Dikarya</taxon>
        <taxon>Ascomycota</taxon>
        <taxon>Pezizomycotina</taxon>
        <taxon>Dothideomycetes</taxon>
        <taxon>Dothideomycetidae</taxon>
        <taxon>Mycosphaerellales</taxon>
        <taxon>Mycosphaerellaceae</taxon>
        <taxon>Pseudocercospora</taxon>
    </lineage>
</organism>
<dbReference type="EMBL" id="JABCIY010000091">
    <property type="protein sequence ID" value="KAF7193206.1"/>
    <property type="molecule type" value="Genomic_DNA"/>
</dbReference>
<accession>A0A8H6RN86</accession>
<reference evidence="1" key="1">
    <citation type="submission" date="2020-04" db="EMBL/GenBank/DDBJ databases">
        <title>Draft genome resource of the tomato pathogen Pseudocercospora fuligena.</title>
        <authorList>
            <person name="Zaccaron A."/>
        </authorList>
    </citation>
    <scope>NUCLEOTIDE SEQUENCE</scope>
    <source>
        <strain evidence="1">PF001</strain>
    </source>
</reference>
<protein>
    <recommendedName>
        <fullName evidence="3">BTB domain-containing protein</fullName>
    </recommendedName>
</protein>
<dbReference type="Proteomes" id="UP000660729">
    <property type="component" value="Unassembled WGS sequence"/>
</dbReference>
<name>A0A8H6RN86_9PEZI</name>